<proteinExistence type="inferred from homology"/>
<dbReference type="Gene3D" id="3.40.190.10">
    <property type="entry name" value="Periplasmic binding protein-like II"/>
    <property type="match status" value="2"/>
</dbReference>
<evidence type="ECO:0000256" key="1">
    <source>
        <dbReference type="ARBA" id="ARBA00004418"/>
    </source>
</evidence>
<organism evidence="9 10">
    <name type="scientific">Brucella intermedia LMG 3301</name>
    <dbReference type="NCBI Taxonomy" id="641118"/>
    <lineage>
        <taxon>Bacteria</taxon>
        <taxon>Pseudomonadati</taxon>
        <taxon>Pseudomonadota</taxon>
        <taxon>Alphaproteobacteria</taxon>
        <taxon>Hyphomicrobiales</taxon>
        <taxon>Brucellaceae</taxon>
        <taxon>Brucella/Ochrobactrum group</taxon>
        <taxon>Brucella</taxon>
    </lineage>
</organism>
<dbReference type="EMBL" id="ACQA01000002">
    <property type="protein sequence ID" value="EEQ93668.1"/>
    <property type="molecule type" value="Genomic_DNA"/>
</dbReference>
<evidence type="ECO:0000256" key="4">
    <source>
        <dbReference type="ARBA" id="ARBA00017470"/>
    </source>
</evidence>
<evidence type="ECO:0000256" key="5">
    <source>
        <dbReference type="ARBA" id="ARBA00022448"/>
    </source>
</evidence>
<comment type="similarity">
    <text evidence="2">Belongs to the bacterial solute-binding protein 1 family.</text>
</comment>
<evidence type="ECO:0000256" key="6">
    <source>
        <dbReference type="ARBA" id="ARBA00022729"/>
    </source>
</evidence>
<dbReference type="Pfam" id="PF13416">
    <property type="entry name" value="SBP_bac_8"/>
    <property type="match status" value="1"/>
</dbReference>
<dbReference type="InterPro" id="IPR050490">
    <property type="entry name" value="Bact_solute-bd_prot1"/>
</dbReference>
<comment type="caution">
    <text evidence="9">The sequence shown here is derived from an EMBL/GenBank/DDBJ whole genome shotgun (WGS) entry which is preliminary data.</text>
</comment>
<protein>
    <recommendedName>
        <fullName evidence="4">sn-glycerol-3-phosphate-binding periplasmic protein UgpB</fullName>
    </recommendedName>
</protein>
<dbReference type="AlphaFoldDB" id="C4WLW8"/>
<dbReference type="HOGENOM" id="CLU_031285_3_0_5"/>
<evidence type="ECO:0000256" key="2">
    <source>
        <dbReference type="ARBA" id="ARBA00008520"/>
    </source>
</evidence>
<dbReference type="GO" id="GO:0042597">
    <property type="term" value="C:periplasmic space"/>
    <property type="evidence" value="ECO:0007669"/>
    <property type="project" value="UniProtKB-SubCell"/>
</dbReference>
<dbReference type="NCBIfam" id="NF008211">
    <property type="entry name" value="PRK10974.1"/>
    <property type="match status" value="1"/>
</dbReference>
<dbReference type="PANTHER" id="PTHR43649:SF31">
    <property type="entry name" value="SN-GLYCEROL-3-PHOSPHATE-BINDING PERIPLASMIC PROTEIN UGPB"/>
    <property type="match status" value="1"/>
</dbReference>
<dbReference type="InterPro" id="IPR006059">
    <property type="entry name" value="SBP"/>
</dbReference>
<evidence type="ECO:0000313" key="10">
    <source>
        <dbReference type="Proteomes" id="UP000004386"/>
    </source>
</evidence>
<comment type="subunit">
    <text evidence="3">The complex is composed of two ATP-binding proteins (UgpC), two transmembrane proteins (UgpA and UgpE) and a solute-binding protein (UgpB).</text>
</comment>
<keyword evidence="7" id="KW-0574">Periplasm</keyword>
<keyword evidence="6" id="KW-0732">Signal</keyword>
<dbReference type="CDD" id="cd14748">
    <property type="entry name" value="PBP2_UgpB"/>
    <property type="match status" value="1"/>
</dbReference>
<dbReference type="SUPFAM" id="SSF53850">
    <property type="entry name" value="Periplasmic binding protein-like II"/>
    <property type="match status" value="1"/>
</dbReference>
<keyword evidence="5" id="KW-0813">Transport</keyword>
<name>C4WLW8_9HYPH</name>
<evidence type="ECO:0000256" key="8">
    <source>
        <dbReference type="ARBA" id="ARBA00034473"/>
    </source>
</evidence>
<sequence length="532" mass="58294">MVNPPGQRTGNHRAQMPSGSVSDGFIVHMFSPRLSLAFRFFSFRMLSFSDLFCHWKNRRLILCKKLHSYKCNEYIADVGTLSPPKGARMFTQSHTRGGNMLIRLITTSALTSALALTIGSQAFAQTELAWWHGMTGANNEMVNELSKEFNESQSEYKIVPVYKGTYPETLNAGIAAFRSKQPPAILQVFDAGSGVMMAAGGAVVPAAEVLEKGGFKFDKSQYLPGIVAYYSKPDGTMLSFPYNSSSPILYYNKDAFKKAGLDENNPPKTWPEVFEAAKKIKSSGAAACGFTSTWLTWIQTENFAAWNNVPYGTNENGLGGTDVKLEINSPLYIQHFQSIADLAKDGTFRYGGRTSEAKQLFTSGECAMLTESSGGLGDVVKSGINYGIGQLPYYEGHGPQNTIPGGAALWVFAGLSDEQYKGVAEFFNFLSQTKIQVKLHEKSGYLPVTLAAYEETKKSDFYEKNPGRETPILQMMGRAPTENSKGVRLINLPQVRDILNEEFEAMLGGKQDAKTALENGVKRANDAIAAAQ</sequence>
<comment type="function">
    <text evidence="8">Part of the ABC transporter complex UgpBAEC involved in sn-glycerol-3-phosphate (G3P) import. Binds G3P.</text>
</comment>
<reference evidence="9 10" key="1">
    <citation type="submission" date="2009-05" db="EMBL/GenBank/DDBJ databases">
        <authorList>
            <person name="Setubal J.C."/>
            <person name="Boyle S."/>
            <person name="Crasta O.R."/>
            <person name="Gillespie J.J."/>
            <person name="Kenyon R.W."/>
            <person name="Lu J."/>
            <person name="Mane S."/>
            <person name="Nagrani S."/>
            <person name="Shallom J.M."/>
            <person name="Shallom S."/>
            <person name="Shukla M."/>
            <person name="Snyder E.E."/>
            <person name="Sobral B.W."/>
            <person name="Wattam A.R."/>
            <person name="Will R."/>
            <person name="Williams K."/>
            <person name="Yoo H."/>
            <person name="Munk C."/>
            <person name="Tapia R."/>
            <person name="Green L."/>
            <person name="Rogers Y."/>
            <person name="Detter J.C."/>
            <person name="Bruce D."/>
            <person name="Brettin T.S."/>
            <person name="Tsolis R."/>
        </authorList>
    </citation>
    <scope>NUCLEOTIDE SEQUENCE [LARGE SCALE GENOMIC DNA]</scope>
    <source>
        <strain evidence="9 10">LMG 3301</strain>
    </source>
</reference>
<dbReference type="PANTHER" id="PTHR43649">
    <property type="entry name" value="ARABINOSE-BINDING PROTEIN-RELATED"/>
    <property type="match status" value="1"/>
</dbReference>
<dbReference type="Proteomes" id="UP000004386">
    <property type="component" value="Unassembled WGS sequence"/>
</dbReference>
<evidence type="ECO:0000313" key="9">
    <source>
        <dbReference type="EMBL" id="EEQ93668.1"/>
    </source>
</evidence>
<comment type="subcellular location">
    <subcellularLocation>
        <location evidence="1">Periplasm</location>
    </subcellularLocation>
</comment>
<evidence type="ECO:0000256" key="3">
    <source>
        <dbReference type="ARBA" id="ARBA00011557"/>
    </source>
</evidence>
<evidence type="ECO:0000256" key="7">
    <source>
        <dbReference type="ARBA" id="ARBA00022764"/>
    </source>
</evidence>
<gene>
    <name evidence="9" type="ORF">OINT_2000837</name>
</gene>
<accession>C4WLW8</accession>